<feature type="repeat" description="ANK" evidence="12">
    <location>
        <begin position="76"/>
        <end position="108"/>
    </location>
</feature>
<evidence type="ECO:0000256" key="7">
    <source>
        <dbReference type="ARBA" id="ARBA00023163"/>
    </source>
</evidence>
<organism evidence="13 14">
    <name type="scientific">Physeter macrocephalus</name>
    <name type="common">Sperm whale</name>
    <name type="synonym">Physeter catodon</name>
    <dbReference type="NCBI Taxonomy" id="9755"/>
    <lineage>
        <taxon>Eukaryota</taxon>
        <taxon>Metazoa</taxon>
        <taxon>Chordata</taxon>
        <taxon>Craniata</taxon>
        <taxon>Vertebrata</taxon>
        <taxon>Euteleostomi</taxon>
        <taxon>Mammalia</taxon>
        <taxon>Eutheria</taxon>
        <taxon>Laurasiatheria</taxon>
        <taxon>Artiodactyla</taxon>
        <taxon>Whippomorpha</taxon>
        <taxon>Cetacea</taxon>
        <taxon>Odontoceti</taxon>
        <taxon>Physeteridae</taxon>
        <taxon>Physeter</taxon>
    </lineage>
</organism>
<dbReference type="PROSITE" id="PS50088">
    <property type="entry name" value="ANK_REPEAT"/>
    <property type="match status" value="3"/>
</dbReference>
<keyword evidence="6 12" id="KW-0040">ANK repeat</keyword>
<dbReference type="GO" id="GO:0005737">
    <property type="term" value="C:cytoplasm"/>
    <property type="evidence" value="ECO:0007669"/>
    <property type="project" value="TreeGrafter"/>
</dbReference>
<comment type="similarity">
    <text evidence="9">Belongs to the TNFAIP8 family. TNFAIP8L2 subfamily.</text>
</comment>
<dbReference type="RefSeq" id="XP_028344647.1">
    <property type="nucleotide sequence ID" value="XM_028488846.2"/>
</dbReference>
<dbReference type="GeneID" id="102984115"/>
<proteinExistence type="inferred from homology"/>
<dbReference type="GO" id="GO:0005634">
    <property type="term" value="C:nucleus"/>
    <property type="evidence" value="ECO:0007669"/>
    <property type="project" value="UniProtKB-SubCell"/>
</dbReference>
<gene>
    <name evidence="14" type="primary">LOC102984115</name>
</gene>
<evidence type="ECO:0000256" key="9">
    <source>
        <dbReference type="ARBA" id="ARBA00038062"/>
    </source>
</evidence>
<comment type="subcellular location">
    <subcellularLocation>
        <location evidence="1">Nucleus</location>
    </subcellularLocation>
</comment>
<evidence type="ECO:0000256" key="5">
    <source>
        <dbReference type="ARBA" id="ARBA00023015"/>
    </source>
</evidence>
<evidence type="ECO:0000256" key="1">
    <source>
        <dbReference type="ARBA" id="ARBA00004123"/>
    </source>
</evidence>
<name>A0A455B775_PHYMC</name>
<keyword evidence="7" id="KW-0804">Transcription</keyword>
<accession>A0A455B775</accession>
<evidence type="ECO:0000313" key="13">
    <source>
        <dbReference type="Proteomes" id="UP000248484"/>
    </source>
</evidence>
<dbReference type="GO" id="GO:0042981">
    <property type="term" value="P:regulation of apoptotic process"/>
    <property type="evidence" value="ECO:0007669"/>
    <property type="project" value="InterPro"/>
</dbReference>
<dbReference type="Pfam" id="PF12796">
    <property type="entry name" value="Ank_2"/>
    <property type="match status" value="1"/>
</dbReference>
<evidence type="ECO:0000256" key="4">
    <source>
        <dbReference type="ARBA" id="ARBA00022859"/>
    </source>
</evidence>
<dbReference type="PANTHER" id="PTHR12757:SF4">
    <property type="entry name" value="TUMOR NECROSIS FACTOR ALPHA-INDUCED PROTEIN 8-LIKE PROTEIN 2"/>
    <property type="match status" value="1"/>
</dbReference>
<dbReference type="STRING" id="9755.ENSPCTP00005027462"/>
<dbReference type="PRINTS" id="PR01415">
    <property type="entry name" value="ANKYRIN"/>
</dbReference>
<protein>
    <recommendedName>
        <fullName evidence="10">Tumor necrosis factor alpha-induced protein 8-like protein 2</fullName>
    </recommendedName>
</protein>
<keyword evidence="13" id="KW-1185">Reference proteome</keyword>
<evidence type="ECO:0000256" key="3">
    <source>
        <dbReference type="ARBA" id="ARBA00022737"/>
    </source>
</evidence>
<keyword evidence="4" id="KW-0391">Immunity</keyword>
<evidence type="ECO:0000256" key="2">
    <source>
        <dbReference type="ARBA" id="ARBA00022588"/>
    </source>
</evidence>
<dbReference type="FunFam" id="1.20.1440.160:FF:000001">
    <property type="entry name" value="Tumor necrosis factor alpha-induced protein 8-like 1"/>
    <property type="match status" value="1"/>
</dbReference>
<evidence type="ECO:0000256" key="8">
    <source>
        <dbReference type="ARBA" id="ARBA00023242"/>
    </source>
</evidence>
<dbReference type="PANTHER" id="PTHR12757">
    <property type="entry name" value="TUMOR NECROSIS FACTOR INDUCED PROTEIN"/>
    <property type="match status" value="1"/>
</dbReference>
<keyword evidence="5" id="KW-0805">Transcription regulation</keyword>
<evidence type="ECO:0000256" key="10">
    <source>
        <dbReference type="ARBA" id="ARBA00039711"/>
    </source>
</evidence>
<sequence length="496" mass="53830">MFSVRRMSLVDLGKRLLEAARKGQDDEVRTLMANGAPFTTDWLGTSPLHLAAQYGHYSTAEVLLRAGVSRDARTKVDRTPLHMAAADGHAHIVELLVRNGADVNAKDMLKMTALHWATEHHHRDVVELLIKYGADVHAFSKFDKSAFDIALEKNNAEILVILQEAMQNQVNANPERANPVTMGTPFIFTSGEVVNLASLVSSASTKTTSGDPHASSTVHFSNSTTSVLATLAALAEASAPLCNSHRATANSEEIIEGNSVDSSIQQVVGSGGQRVITIVTDGVPLGNIQTAIPTGGIGQPFIVTMQDGQQGIMEPFNSKSLALQAEKKLLSKMAGRSVAHLFVDETSSEVLDELYRVSKEYTHSRPQAQRVIKDLIKVAVKVAVLHRSGCFSSSELALATRFRQKLRQGAMTALSFGEVDFTFEAAVLAGLLTECRDALLELVERHLTPKSHGRIRHVFDHFSDPGLLTALYGPDYTQHLGKICDGLRKLLDEGKL</sequence>
<keyword evidence="8" id="KW-0539">Nucleus</keyword>
<dbReference type="GO" id="GO:0045087">
    <property type="term" value="P:innate immune response"/>
    <property type="evidence" value="ECO:0007669"/>
    <property type="project" value="UniProtKB-KW"/>
</dbReference>
<evidence type="ECO:0000256" key="11">
    <source>
        <dbReference type="ARBA" id="ARBA00053716"/>
    </source>
</evidence>
<evidence type="ECO:0000256" key="12">
    <source>
        <dbReference type="PROSITE-ProRule" id="PRU00023"/>
    </source>
</evidence>
<dbReference type="SUPFAM" id="SSF48403">
    <property type="entry name" value="Ankyrin repeat"/>
    <property type="match status" value="1"/>
</dbReference>
<dbReference type="Pfam" id="PF00023">
    <property type="entry name" value="Ank"/>
    <property type="match status" value="1"/>
</dbReference>
<dbReference type="InterPro" id="IPR008477">
    <property type="entry name" value="TNFAIP8-like"/>
</dbReference>
<evidence type="ECO:0000313" key="14">
    <source>
        <dbReference type="RefSeq" id="XP_028344647.1"/>
    </source>
</evidence>
<keyword evidence="2" id="KW-0399">Innate immunity</keyword>
<dbReference type="PROSITE" id="PS50297">
    <property type="entry name" value="ANK_REP_REGION"/>
    <property type="match status" value="3"/>
</dbReference>
<keyword evidence="3" id="KW-0677">Repeat</keyword>
<dbReference type="AlphaFoldDB" id="A0A455B775"/>
<dbReference type="Gene3D" id="1.20.1440.160">
    <property type="entry name" value="Tumor necrosis factor alpha-induced protein 8-like"/>
    <property type="match status" value="1"/>
</dbReference>
<dbReference type="SMART" id="SM00248">
    <property type="entry name" value="ANK"/>
    <property type="match status" value="4"/>
</dbReference>
<dbReference type="GO" id="GO:0050868">
    <property type="term" value="P:negative regulation of T cell activation"/>
    <property type="evidence" value="ECO:0007669"/>
    <property type="project" value="TreeGrafter"/>
</dbReference>
<dbReference type="Gene3D" id="1.25.40.20">
    <property type="entry name" value="Ankyrin repeat-containing domain"/>
    <property type="match status" value="1"/>
</dbReference>
<reference evidence="14" key="1">
    <citation type="submission" date="2025-08" db="UniProtKB">
        <authorList>
            <consortium name="RefSeq"/>
        </authorList>
    </citation>
    <scope>IDENTIFICATION</scope>
    <source>
        <tissue evidence="14">Muscle</tissue>
    </source>
</reference>
<dbReference type="FunFam" id="1.25.40.20:FF:000025">
    <property type="entry name" value="GA-binding protein subunit beta-1 isoform X1"/>
    <property type="match status" value="1"/>
</dbReference>
<dbReference type="Proteomes" id="UP000248484">
    <property type="component" value="Chromosome 4"/>
</dbReference>
<dbReference type="InterPro" id="IPR002110">
    <property type="entry name" value="Ankyrin_rpt"/>
</dbReference>
<dbReference type="GO" id="GO:0050728">
    <property type="term" value="P:negative regulation of inflammatory response"/>
    <property type="evidence" value="ECO:0007669"/>
    <property type="project" value="TreeGrafter"/>
</dbReference>
<dbReference type="Pfam" id="PF05527">
    <property type="entry name" value="TNFAIP8"/>
    <property type="match status" value="1"/>
</dbReference>
<feature type="repeat" description="ANK" evidence="12">
    <location>
        <begin position="43"/>
        <end position="75"/>
    </location>
</feature>
<feature type="repeat" description="ANK" evidence="12">
    <location>
        <begin position="109"/>
        <end position="141"/>
    </location>
</feature>
<dbReference type="InterPro" id="IPR038355">
    <property type="entry name" value="TNFAIP8_sf"/>
</dbReference>
<evidence type="ECO:0000256" key="6">
    <source>
        <dbReference type="ARBA" id="ARBA00023043"/>
    </source>
</evidence>
<comment type="function">
    <text evidence="11">Acts as a negative regulator of innate and adaptive immunity by maintaining immune homeostasis. Plays a regulatory role in the Toll-like signaling pathway by determining the strength of LPS-induced signaling and gene expression. Inhibits TCR-mediated T-cell activation and negatively regulate T-cell function to prevent hyperresponsiveness. Also inhibits autolysosome formation via negatively modulating MTOR activation by interacting with RAC1 and promoting the disassociation of the RAC1-MTOR complex. Plays an essential role in NK-cell biology by acting as a checkpoint and displaying an expression pattern correlating with NK-cell maturation process and by negatively regulating NK-cell maturation and antitumor immunity. Mechanistically, suppresses IL-15-triggered mTOR activity in NK-cells.</text>
</comment>
<dbReference type="InterPro" id="IPR036770">
    <property type="entry name" value="Ankyrin_rpt-contain_sf"/>
</dbReference>